<gene>
    <name evidence="6" type="ORF">SAMN05660226_00549</name>
</gene>
<protein>
    <recommendedName>
        <fullName evidence="2 4">peptidylprolyl isomerase</fullName>
        <ecNumber evidence="2 4">5.2.1.8</ecNumber>
    </recommendedName>
</protein>
<dbReference type="InterPro" id="IPR046357">
    <property type="entry name" value="PPIase_dom_sf"/>
</dbReference>
<dbReference type="Proteomes" id="UP000190541">
    <property type="component" value="Unassembled WGS sequence"/>
</dbReference>
<dbReference type="SUPFAM" id="SSF54534">
    <property type="entry name" value="FKBP-like"/>
    <property type="match status" value="1"/>
</dbReference>
<keyword evidence="3 4" id="KW-0697">Rotamase</keyword>
<evidence type="ECO:0000256" key="4">
    <source>
        <dbReference type="PROSITE-ProRule" id="PRU00277"/>
    </source>
</evidence>
<keyword evidence="4" id="KW-0413">Isomerase</keyword>
<keyword evidence="7" id="KW-1185">Reference proteome</keyword>
<organism evidence="6 7">
    <name type="scientific">Parapedobacter luteus</name>
    <dbReference type="NCBI Taxonomy" id="623280"/>
    <lineage>
        <taxon>Bacteria</taxon>
        <taxon>Pseudomonadati</taxon>
        <taxon>Bacteroidota</taxon>
        <taxon>Sphingobacteriia</taxon>
        <taxon>Sphingobacteriales</taxon>
        <taxon>Sphingobacteriaceae</taxon>
        <taxon>Parapedobacter</taxon>
    </lineage>
</organism>
<dbReference type="PROSITE" id="PS50059">
    <property type="entry name" value="FKBP_PPIASE"/>
    <property type="match status" value="1"/>
</dbReference>
<dbReference type="STRING" id="623280.SAMN05660226_00549"/>
<dbReference type="EMBL" id="FUYS01000001">
    <property type="protein sequence ID" value="SKB29621.1"/>
    <property type="molecule type" value="Genomic_DNA"/>
</dbReference>
<dbReference type="GO" id="GO:0003755">
    <property type="term" value="F:peptidyl-prolyl cis-trans isomerase activity"/>
    <property type="evidence" value="ECO:0007669"/>
    <property type="project" value="UniProtKB-KW"/>
</dbReference>
<dbReference type="Gene3D" id="3.10.50.40">
    <property type="match status" value="1"/>
</dbReference>
<evidence type="ECO:0000313" key="7">
    <source>
        <dbReference type="Proteomes" id="UP000190541"/>
    </source>
</evidence>
<sequence>MGLVTALGFSSCIDDEEPFDWAAQYEIERPIIEAYARENLANPQYHEIQGMRIWYEVIALGDDASYQYKVISNPNAQGGYAIEAPEVHVRYTTRLVQTDAVVRSVDDDEGEELAWNNEPAIWQAALFPREIRYDEDGELLDEPVEFGGITTNGLKRGGRIRVVTPSYFAYRNGSSGNIPANSPLFYDIEIVEIDEPSSNNNP</sequence>
<evidence type="ECO:0000313" key="6">
    <source>
        <dbReference type="EMBL" id="SKB29621.1"/>
    </source>
</evidence>
<reference evidence="6 7" key="1">
    <citation type="submission" date="2017-02" db="EMBL/GenBank/DDBJ databases">
        <authorList>
            <person name="Peterson S.W."/>
        </authorList>
    </citation>
    <scope>NUCLEOTIDE SEQUENCE [LARGE SCALE GENOMIC DNA]</scope>
    <source>
        <strain evidence="6 7">DSM 22899</strain>
    </source>
</reference>
<dbReference type="InterPro" id="IPR001179">
    <property type="entry name" value="PPIase_FKBP_dom"/>
</dbReference>
<evidence type="ECO:0000259" key="5">
    <source>
        <dbReference type="PROSITE" id="PS50059"/>
    </source>
</evidence>
<dbReference type="EC" id="5.2.1.8" evidence="2 4"/>
<evidence type="ECO:0000256" key="2">
    <source>
        <dbReference type="ARBA" id="ARBA00013194"/>
    </source>
</evidence>
<accession>A0A1T5A3P4</accession>
<name>A0A1T5A3P4_9SPHI</name>
<evidence type="ECO:0000256" key="3">
    <source>
        <dbReference type="ARBA" id="ARBA00023110"/>
    </source>
</evidence>
<feature type="domain" description="PPIase FKBP-type" evidence="5">
    <location>
        <begin position="84"/>
        <end position="194"/>
    </location>
</feature>
<proteinExistence type="predicted"/>
<comment type="catalytic activity">
    <reaction evidence="1 4">
        <text>[protein]-peptidylproline (omega=180) = [protein]-peptidylproline (omega=0)</text>
        <dbReference type="Rhea" id="RHEA:16237"/>
        <dbReference type="Rhea" id="RHEA-COMP:10747"/>
        <dbReference type="Rhea" id="RHEA-COMP:10748"/>
        <dbReference type="ChEBI" id="CHEBI:83833"/>
        <dbReference type="ChEBI" id="CHEBI:83834"/>
        <dbReference type="EC" id="5.2.1.8"/>
    </reaction>
</comment>
<evidence type="ECO:0000256" key="1">
    <source>
        <dbReference type="ARBA" id="ARBA00000971"/>
    </source>
</evidence>
<dbReference type="AlphaFoldDB" id="A0A1T5A3P4"/>